<feature type="signal peptide" evidence="2">
    <location>
        <begin position="1"/>
        <end position="18"/>
    </location>
</feature>
<name>A0ABP9D329_9ACTN</name>
<protein>
    <recommendedName>
        <fullName evidence="5">CHRD domain-containing protein</fullName>
    </recommendedName>
</protein>
<evidence type="ECO:0000256" key="2">
    <source>
        <dbReference type="SAM" id="SignalP"/>
    </source>
</evidence>
<comment type="caution">
    <text evidence="3">The sequence shown here is derived from an EMBL/GenBank/DDBJ whole genome shotgun (WGS) entry which is preliminary data.</text>
</comment>
<evidence type="ECO:0000313" key="4">
    <source>
        <dbReference type="Proteomes" id="UP001500839"/>
    </source>
</evidence>
<feature type="region of interest" description="Disordered" evidence="1">
    <location>
        <begin position="218"/>
        <end position="345"/>
    </location>
</feature>
<proteinExistence type="predicted"/>
<reference evidence="4" key="1">
    <citation type="journal article" date="2019" name="Int. J. Syst. Evol. Microbiol.">
        <title>The Global Catalogue of Microorganisms (GCM) 10K type strain sequencing project: providing services to taxonomists for standard genome sequencing and annotation.</title>
        <authorList>
            <consortium name="The Broad Institute Genomics Platform"/>
            <consortium name="The Broad Institute Genome Sequencing Center for Infectious Disease"/>
            <person name="Wu L."/>
            <person name="Ma J."/>
        </authorList>
    </citation>
    <scope>NUCLEOTIDE SEQUENCE [LARGE SCALE GENOMIC DNA]</scope>
    <source>
        <strain evidence="4">JCM 18542</strain>
    </source>
</reference>
<evidence type="ECO:0008006" key="5">
    <source>
        <dbReference type="Google" id="ProtNLM"/>
    </source>
</evidence>
<accession>A0ABP9D329</accession>
<dbReference type="RefSeq" id="WP_345603156.1">
    <property type="nucleotide sequence ID" value="NZ_BAABKQ010000002.1"/>
</dbReference>
<dbReference type="EMBL" id="BAABKQ010000002">
    <property type="protein sequence ID" value="GAA4825002.1"/>
    <property type="molecule type" value="Genomic_DNA"/>
</dbReference>
<keyword evidence="2" id="KW-0732">Signal</keyword>
<dbReference type="Proteomes" id="UP001500839">
    <property type="component" value="Unassembled WGS sequence"/>
</dbReference>
<organism evidence="3 4">
    <name type="scientific">Tomitella cavernea</name>
    <dbReference type="NCBI Taxonomy" id="1387982"/>
    <lineage>
        <taxon>Bacteria</taxon>
        <taxon>Bacillati</taxon>
        <taxon>Actinomycetota</taxon>
        <taxon>Actinomycetes</taxon>
        <taxon>Mycobacteriales</taxon>
        <taxon>Tomitella</taxon>
    </lineage>
</organism>
<gene>
    <name evidence="3" type="ORF">GCM10023353_37520</name>
</gene>
<dbReference type="InterPro" id="IPR042001">
    <property type="entry name" value="Sortase_F"/>
</dbReference>
<feature type="compositionally biased region" description="Basic residues" evidence="1">
    <location>
        <begin position="285"/>
        <end position="294"/>
    </location>
</feature>
<sequence length="397" mass="39354">MRTTTAALGLLAPAAALALPLTVGMAATASADTPTVYQAILNPLNDSGAVSQFMMKVDGDQAQISEHVWGLAPTFQGGAYPHVQHIHIGGQGTCPAPSADANGDGIVDTAEGKDAYGAVNTTLSTTGDTSAKAATDVTTAPGGGEFEYSRTITLSPATLSALHDGTAVVVVHGLDPAGLSEQAANAKSNLAPELPLAATAPAVCGAVTASQMSAMPSGGVDTGGGASAASRTRGCSESAEHPCWPMRRTGGDQAPRRRGRAAEVAPPCATSRSPCLAPPHAVRSGGRRGARRRRDRGDRPRAAGATVAAAAPAAAAAAQPAPPPGPSAGGASAGPASAAGPVLPHSVPTRIDIPAIDVHHTLITLGQNPDGSVQVPSLDDVAVPGWARFSPTPGEQG</sequence>
<feature type="compositionally biased region" description="Low complexity" evidence="1">
    <location>
        <begin position="302"/>
        <end position="319"/>
    </location>
</feature>
<evidence type="ECO:0000256" key="1">
    <source>
        <dbReference type="SAM" id="MobiDB-lite"/>
    </source>
</evidence>
<feature type="chain" id="PRO_5045321979" description="CHRD domain-containing protein" evidence="2">
    <location>
        <begin position="19"/>
        <end position="397"/>
    </location>
</feature>
<evidence type="ECO:0000313" key="3">
    <source>
        <dbReference type="EMBL" id="GAA4825002.1"/>
    </source>
</evidence>
<dbReference type="CDD" id="cd05829">
    <property type="entry name" value="Sortase_F"/>
    <property type="match status" value="1"/>
</dbReference>
<keyword evidence="4" id="KW-1185">Reference proteome</keyword>